<feature type="binding site" evidence="17">
    <location>
        <position position="34"/>
    </location>
    <ligand>
        <name>ATP</name>
        <dbReference type="ChEBI" id="CHEBI:30616"/>
    </ligand>
</feature>
<evidence type="ECO:0000256" key="7">
    <source>
        <dbReference type="ARBA" id="ARBA00022741"/>
    </source>
</evidence>
<dbReference type="PATRIC" id="fig|1423726.3.peg.810"/>
<keyword evidence="14" id="KW-1208">Phospholipid metabolism</keyword>
<evidence type="ECO:0000256" key="13">
    <source>
        <dbReference type="ARBA" id="ARBA00023209"/>
    </source>
</evidence>
<keyword evidence="8" id="KW-0418">Kinase</keyword>
<organism evidence="20 21">
    <name type="scientific">Loigolactobacillus bifermentans DSM 20003</name>
    <dbReference type="NCBI Taxonomy" id="1423726"/>
    <lineage>
        <taxon>Bacteria</taxon>
        <taxon>Bacillati</taxon>
        <taxon>Bacillota</taxon>
        <taxon>Bacilli</taxon>
        <taxon>Lactobacillales</taxon>
        <taxon>Lactobacillaceae</taxon>
        <taxon>Loigolactobacillus</taxon>
    </lineage>
</organism>
<evidence type="ECO:0000256" key="2">
    <source>
        <dbReference type="ARBA" id="ARBA00005967"/>
    </source>
</evidence>
<dbReference type="GO" id="GO:0046872">
    <property type="term" value="F:metal ion binding"/>
    <property type="evidence" value="ECO:0007669"/>
    <property type="project" value="UniProtKB-KW"/>
</dbReference>
<feature type="transmembrane region" description="Helical" evidence="19">
    <location>
        <begin position="37"/>
        <end position="55"/>
    </location>
</feature>
<evidence type="ECO:0000256" key="14">
    <source>
        <dbReference type="ARBA" id="ARBA00023264"/>
    </source>
</evidence>
<dbReference type="PANTHER" id="PTHR34299:SF1">
    <property type="entry name" value="DIACYLGLYCEROL KINASE"/>
    <property type="match status" value="1"/>
</dbReference>
<evidence type="ECO:0000256" key="18">
    <source>
        <dbReference type="PIRSR" id="PIRSR600829-4"/>
    </source>
</evidence>
<evidence type="ECO:0000256" key="8">
    <source>
        <dbReference type="ARBA" id="ARBA00022777"/>
    </source>
</evidence>
<evidence type="ECO:0000256" key="16">
    <source>
        <dbReference type="PIRSR" id="PIRSR600829-2"/>
    </source>
</evidence>
<dbReference type="EMBL" id="AZDA01000093">
    <property type="protein sequence ID" value="KRK34222.1"/>
    <property type="molecule type" value="Genomic_DNA"/>
</dbReference>
<keyword evidence="21" id="KW-1185">Reference proteome</keyword>
<evidence type="ECO:0000256" key="6">
    <source>
        <dbReference type="ARBA" id="ARBA00022692"/>
    </source>
</evidence>
<feature type="binding site" evidence="18">
    <location>
        <position position="34"/>
    </location>
    <ligand>
        <name>a divalent metal cation</name>
        <dbReference type="ChEBI" id="CHEBI:60240"/>
    </ligand>
</feature>
<dbReference type="CDD" id="cd14265">
    <property type="entry name" value="UDPK_IM_like"/>
    <property type="match status" value="1"/>
</dbReference>
<evidence type="ECO:0000256" key="4">
    <source>
        <dbReference type="ARBA" id="ARBA00022516"/>
    </source>
</evidence>
<comment type="cofactor">
    <cofactor evidence="18">
        <name>Mg(2+)</name>
        <dbReference type="ChEBI" id="CHEBI:18420"/>
    </cofactor>
    <text evidence="18">Mn(2+), Zn(2+), Cd(2+) and Co(2+) support activity to lesser extents.</text>
</comment>
<evidence type="ECO:0000256" key="1">
    <source>
        <dbReference type="ARBA" id="ARBA00004651"/>
    </source>
</evidence>
<evidence type="ECO:0000256" key="19">
    <source>
        <dbReference type="SAM" id="Phobius"/>
    </source>
</evidence>
<keyword evidence="10 19" id="KW-1133">Transmembrane helix</keyword>
<feature type="binding site" evidence="17">
    <location>
        <position position="82"/>
    </location>
    <ligand>
        <name>ATP</name>
        <dbReference type="ChEBI" id="CHEBI:30616"/>
    </ligand>
</feature>
<evidence type="ECO:0008006" key="22">
    <source>
        <dbReference type="Google" id="ProtNLM"/>
    </source>
</evidence>
<evidence type="ECO:0000256" key="12">
    <source>
        <dbReference type="ARBA" id="ARBA00023136"/>
    </source>
</evidence>
<comment type="caution">
    <text evidence="20">The sequence shown here is derived from an EMBL/GenBank/DDBJ whole genome shotgun (WGS) entry which is preliminary data.</text>
</comment>
<dbReference type="Proteomes" id="UP000051461">
    <property type="component" value="Unassembled WGS sequence"/>
</dbReference>
<evidence type="ECO:0000256" key="9">
    <source>
        <dbReference type="ARBA" id="ARBA00022840"/>
    </source>
</evidence>
<gene>
    <name evidence="20" type="ORF">FC07_GL000787</name>
</gene>
<keyword evidence="3" id="KW-1003">Cell membrane</keyword>
<keyword evidence="11" id="KW-0443">Lipid metabolism</keyword>
<keyword evidence="18" id="KW-0460">Magnesium</keyword>
<keyword evidence="13" id="KW-0594">Phospholipid biosynthesis</keyword>
<protein>
    <recommendedName>
        <fullName evidence="22">Diacylglycerol kinase</fullName>
    </recommendedName>
</protein>
<dbReference type="RefSeq" id="WP_338040275.1">
    <property type="nucleotide sequence ID" value="NZ_AZDA01000093.1"/>
</dbReference>
<evidence type="ECO:0000256" key="11">
    <source>
        <dbReference type="ARBA" id="ARBA00023098"/>
    </source>
</evidence>
<dbReference type="GO" id="GO:0016301">
    <property type="term" value="F:kinase activity"/>
    <property type="evidence" value="ECO:0007669"/>
    <property type="project" value="UniProtKB-KW"/>
</dbReference>
<dbReference type="AlphaFoldDB" id="A0A0R1GJE4"/>
<keyword evidence="12 19" id="KW-0472">Membrane</keyword>
<dbReference type="Pfam" id="PF01219">
    <property type="entry name" value="DAGK_prokar"/>
    <property type="match status" value="1"/>
</dbReference>
<evidence type="ECO:0000256" key="5">
    <source>
        <dbReference type="ARBA" id="ARBA00022679"/>
    </source>
</evidence>
<keyword evidence="5" id="KW-0808">Transferase</keyword>
<comment type="similarity">
    <text evidence="2">Belongs to the bacterial diacylglycerol kinase family.</text>
</comment>
<keyword evidence="6 19" id="KW-0812">Transmembrane</keyword>
<feature type="transmembrane region" description="Helical" evidence="19">
    <location>
        <begin position="102"/>
        <end position="128"/>
    </location>
</feature>
<dbReference type="GO" id="GO:0005886">
    <property type="term" value="C:plasma membrane"/>
    <property type="evidence" value="ECO:0007669"/>
    <property type="project" value="UniProtKB-SubCell"/>
</dbReference>
<feature type="binding site" evidence="18">
    <location>
        <position position="82"/>
    </location>
    <ligand>
        <name>a divalent metal cation</name>
        <dbReference type="ChEBI" id="CHEBI:60240"/>
    </ligand>
</feature>
<accession>A0A0R1GJE4</accession>
<keyword evidence="7 17" id="KW-0547">Nucleotide-binding</keyword>
<dbReference type="InterPro" id="IPR000829">
    <property type="entry name" value="DAGK"/>
</dbReference>
<feature type="binding site" evidence="16">
    <location>
        <position position="75"/>
    </location>
    <ligand>
        <name>substrate</name>
    </ligand>
</feature>
<feature type="active site" description="Proton acceptor" evidence="15">
    <location>
        <position position="75"/>
    </location>
</feature>
<keyword evidence="18" id="KW-0479">Metal-binding</keyword>
<reference evidence="20 21" key="1">
    <citation type="journal article" date="2015" name="Genome Announc.">
        <title>Expanding the biotechnology potential of lactobacilli through comparative genomics of 213 strains and associated genera.</title>
        <authorList>
            <person name="Sun Z."/>
            <person name="Harris H.M."/>
            <person name="McCann A."/>
            <person name="Guo C."/>
            <person name="Argimon S."/>
            <person name="Zhang W."/>
            <person name="Yang X."/>
            <person name="Jeffery I.B."/>
            <person name="Cooney J.C."/>
            <person name="Kagawa T.F."/>
            <person name="Liu W."/>
            <person name="Song Y."/>
            <person name="Salvetti E."/>
            <person name="Wrobel A."/>
            <person name="Rasinkangas P."/>
            <person name="Parkhill J."/>
            <person name="Rea M.C."/>
            <person name="O'Sullivan O."/>
            <person name="Ritari J."/>
            <person name="Douillard F.P."/>
            <person name="Paul Ross R."/>
            <person name="Yang R."/>
            <person name="Briner A.E."/>
            <person name="Felis G.E."/>
            <person name="de Vos W.M."/>
            <person name="Barrangou R."/>
            <person name="Klaenhammer T.R."/>
            <person name="Caufield P.W."/>
            <person name="Cui Y."/>
            <person name="Zhang H."/>
            <person name="O'Toole P.W."/>
        </authorList>
    </citation>
    <scope>NUCLEOTIDE SEQUENCE [LARGE SCALE GENOMIC DNA]</scope>
    <source>
        <strain evidence="20 21">DSM 20003</strain>
    </source>
</reference>
<dbReference type="Gene3D" id="1.10.287.3610">
    <property type="match status" value="1"/>
</dbReference>
<dbReference type="GO" id="GO:0008654">
    <property type="term" value="P:phospholipid biosynthetic process"/>
    <property type="evidence" value="ECO:0007669"/>
    <property type="project" value="UniProtKB-KW"/>
</dbReference>
<evidence type="ECO:0000256" key="17">
    <source>
        <dbReference type="PIRSR" id="PIRSR600829-3"/>
    </source>
</evidence>
<sequence>MNMGLNGKQTQKNRHFGQSLRHAVQGLRAVLQAERNFRFHLLASLLVIAAGIWVTLSRWEWLALCIAIFGVLQSELLNTVVESLVDLLTVKHYMVAAKYAKDVAAGAVLVAAVFALVVGLLIFGPHFIDWIKR</sequence>
<dbReference type="InterPro" id="IPR036945">
    <property type="entry name" value="DAGK_sf"/>
</dbReference>
<comment type="subcellular location">
    <subcellularLocation>
        <location evidence="1">Cell membrane</location>
        <topology evidence="1">Multi-pass membrane protein</topology>
    </subcellularLocation>
</comment>
<evidence type="ECO:0000256" key="10">
    <source>
        <dbReference type="ARBA" id="ARBA00022989"/>
    </source>
</evidence>
<evidence type="ECO:0000313" key="20">
    <source>
        <dbReference type="EMBL" id="KRK34222.1"/>
    </source>
</evidence>
<dbReference type="InterPro" id="IPR033717">
    <property type="entry name" value="UDPK"/>
</dbReference>
<dbReference type="PANTHER" id="PTHR34299">
    <property type="entry name" value="DIACYLGLYCEROL KINASE"/>
    <property type="match status" value="1"/>
</dbReference>
<proteinExistence type="inferred from homology"/>
<evidence type="ECO:0000313" key="21">
    <source>
        <dbReference type="Proteomes" id="UP000051461"/>
    </source>
</evidence>
<feature type="binding site" evidence="16">
    <location>
        <position position="14"/>
    </location>
    <ligand>
        <name>substrate</name>
    </ligand>
</feature>
<dbReference type="GO" id="GO:0005524">
    <property type="term" value="F:ATP binding"/>
    <property type="evidence" value="ECO:0007669"/>
    <property type="project" value="UniProtKB-KW"/>
</dbReference>
<keyword evidence="9 17" id="KW-0067">ATP-binding</keyword>
<feature type="binding site" evidence="17">
    <location>
        <begin position="101"/>
        <end position="102"/>
    </location>
    <ligand>
        <name>ATP</name>
        <dbReference type="ChEBI" id="CHEBI:30616"/>
    </ligand>
</feature>
<keyword evidence="4" id="KW-0444">Lipid biosynthesis</keyword>
<evidence type="ECO:0000256" key="3">
    <source>
        <dbReference type="ARBA" id="ARBA00022475"/>
    </source>
</evidence>
<dbReference type="STRING" id="1423726.FC07_GL000787"/>
<evidence type="ECO:0000256" key="15">
    <source>
        <dbReference type="PIRSR" id="PIRSR600829-1"/>
    </source>
</evidence>
<name>A0A0R1GJE4_9LACO</name>
<feature type="binding site" evidence="17">
    <location>
        <position position="14"/>
    </location>
    <ligand>
        <name>ATP</name>
        <dbReference type="ChEBI" id="CHEBI:30616"/>
    </ligand>
</feature>